<dbReference type="PANTHER" id="PTHR46411:SF3">
    <property type="entry name" value="AAA+ ATPASE DOMAIN-CONTAINING PROTEIN"/>
    <property type="match status" value="1"/>
</dbReference>
<sequence>MKLSASSVTNAASTKDEETALYERYVAMANNLPEGWSRNPKSGQKGEAPFVHTSGKVSWKNPNQEKLQSFFKEQEMKRQAMLGDAQVVVVEYKVGNNDNTASDQVDKHQMRMIKKLRLMLQSGAPLEVVERRAAVENIDMAVVLKQQPQRQQQEEEPQNDPSADSNSKKVVVSPVLLKKYIRMRKMGVGLAQVQQLAYVEAQLQPEQLVELLSMNSDGETKKSNHQVLGVDAPSPGKMDKYRRMQQAGLPLLAIQKTAEMDGISASALEKGLFGTSIEEVDAVAPTKSIQEIETSTKDSDKYFTVIGLNKIGLEGPSDLTALVRKMAHTVEKKSNGTSGTSGVTLTVDITTLYHALGSLQGVQVARDDYNMTCVGRECDNKTHSVAWIKAKRQAFCEMARGIGMKLPSNFHTKVDIAGLDELVAFVEKRFQNEIQTVQSLLNDGYYDFDSLAVMYPPGSRVVAKNAGGGGVDMICKVAWNRYQQGKSIMGQPTKYFQVCFEYVVAVGANSATVAEVVEGMESFDGKRSMLGGLLQFIPLTAYSEEQQASMMKRYRRRGNVYNQVALNAGNNQKNFSYKAYQKGSFFVKHGGGAGTLVGGGGNPSTALATGGRIIIDSQGAFDYGHSLNVGYDPMITGIKYKLKEYKLQMRDMDQTKKQTPNGGGSSEDDSGLVLFHQIPEDFLEFVWPCVVGFSLSAKAWGDCLVDGLEDIIFSEDVFDRLVLPDTRKRLVKALVKHSAGINCNGFQDLISGKGEGTVFLLYGPPGVGKTLTAEAVAEVLERPLFSVSMGTLGTTADELEKRLGEILKLSAKWDAIILLDEADSFLETRSSTSSLERNAMVSVMLKLVEYFSGILFLTSNRFDSLDPAFQTRITLSLAYENLDAAGRKRVWDNLLSKSGISTSAFNMDELAQFPLNGREIKNALRLALALAVEENCDLTQNMLMYTAAMIKPVDKEVGGKKGNQCFSLFQWWK</sequence>
<feature type="domain" description="AAA+ ATPase" evidence="2">
    <location>
        <begin position="755"/>
        <end position="883"/>
    </location>
</feature>
<protein>
    <submittedName>
        <fullName evidence="3">Phospholipid-translocating P-type ATPase, flippase</fullName>
    </submittedName>
</protein>
<dbReference type="InterPro" id="IPR003959">
    <property type="entry name" value="ATPase_AAA_core"/>
</dbReference>
<feature type="region of interest" description="Disordered" evidence="1">
    <location>
        <begin position="146"/>
        <end position="169"/>
    </location>
</feature>
<reference evidence="3" key="1">
    <citation type="journal article" date="2021" name="Sci. Rep.">
        <title>Diploid genomic architecture of Nitzschia inconspicua, an elite biomass production diatom.</title>
        <authorList>
            <person name="Oliver A."/>
            <person name="Podell S."/>
            <person name="Pinowska A."/>
            <person name="Traller J.C."/>
            <person name="Smith S.R."/>
            <person name="McClure R."/>
            <person name="Beliaev A."/>
            <person name="Bohutskyi P."/>
            <person name="Hill E.A."/>
            <person name="Rabines A."/>
            <person name="Zheng H."/>
            <person name="Allen L.Z."/>
            <person name="Kuo A."/>
            <person name="Grigoriev I.V."/>
            <person name="Allen A.E."/>
            <person name="Hazlebeck D."/>
            <person name="Allen E.E."/>
        </authorList>
    </citation>
    <scope>NUCLEOTIDE SEQUENCE</scope>
    <source>
        <strain evidence="3">Hildebrandi</strain>
    </source>
</reference>
<name>A0A9K3KC04_9STRA</name>
<dbReference type="InterPro" id="IPR003593">
    <property type="entry name" value="AAA+_ATPase"/>
</dbReference>
<comment type="caution">
    <text evidence="3">The sequence shown here is derived from an EMBL/GenBank/DDBJ whole genome shotgun (WGS) entry which is preliminary data.</text>
</comment>
<organism evidence="3 4">
    <name type="scientific">Nitzschia inconspicua</name>
    <dbReference type="NCBI Taxonomy" id="303405"/>
    <lineage>
        <taxon>Eukaryota</taxon>
        <taxon>Sar</taxon>
        <taxon>Stramenopiles</taxon>
        <taxon>Ochrophyta</taxon>
        <taxon>Bacillariophyta</taxon>
        <taxon>Bacillariophyceae</taxon>
        <taxon>Bacillariophycidae</taxon>
        <taxon>Bacillariales</taxon>
        <taxon>Bacillariaceae</taxon>
        <taxon>Nitzschia</taxon>
    </lineage>
</organism>
<proteinExistence type="predicted"/>
<dbReference type="Proteomes" id="UP000693970">
    <property type="component" value="Unassembled WGS sequence"/>
</dbReference>
<dbReference type="OrthoDB" id="10042665at2759"/>
<evidence type="ECO:0000313" key="4">
    <source>
        <dbReference type="Proteomes" id="UP000693970"/>
    </source>
</evidence>
<dbReference type="Pfam" id="PF00004">
    <property type="entry name" value="AAA"/>
    <property type="match status" value="1"/>
</dbReference>
<dbReference type="CDD" id="cd19481">
    <property type="entry name" value="RecA-like_protease"/>
    <property type="match status" value="1"/>
</dbReference>
<dbReference type="GO" id="GO:0005524">
    <property type="term" value="F:ATP binding"/>
    <property type="evidence" value="ECO:0007669"/>
    <property type="project" value="InterPro"/>
</dbReference>
<reference evidence="3" key="2">
    <citation type="submission" date="2021-04" db="EMBL/GenBank/DDBJ databases">
        <authorList>
            <person name="Podell S."/>
        </authorList>
    </citation>
    <scope>NUCLEOTIDE SEQUENCE</scope>
    <source>
        <strain evidence="3">Hildebrandi</strain>
    </source>
</reference>
<dbReference type="PANTHER" id="PTHR46411">
    <property type="entry name" value="FAMILY ATPASE, PUTATIVE-RELATED"/>
    <property type="match status" value="1"/>
</dbReference>
<keyword evidence="4" id="KW-1185">Reference proteome</keyword>
<evidence type="ECO:0000259" key="2">
    <source>
        <dbReference type="SMART" id="SM00382"/>
    </source>
</evidence>
<gene>
    <name evidence="3" type="ORF">IV203_023909</name>
</gene>
<evidence type="ECO:0000313" key="3">
    <source>
        <dbReference type="EMBL" id="KAG7340366.1"/>
    </source>
</evidence>
<evidence type="ECO:0000256" key="1">
    <source>
        <dbReference type="SAM" id="MobiDB-lite"/>
    </source>
</evidence>
<feature type="region of interest" description="Disordered" evidence="1">
    <location>
        <begin position="33"/>
        <end position="53"/>
    </location>
</feature>
<accession>A0A9K3KC04</accession>
<dbReference type="SMART" id="SM00382">
    <property type="entry name" value="AAA"/>
    <property type="match status" value="1"/>
</dbReference>
<dbReference type="AlphaFoldDB" id="A0A9K3KC04"/>
<dbReference type="GO" id="GO:0016887">
    <property type="term" value="F:ATP hydrolysis activity"/>
    <property type="evidence" value="ECO:0007669"/>
    <property type="project" value="InterPro"/>
</dbReference>
<dbReference type="EMBL" id="JAGRRH010000027">
    <property type="protein sequence ID" value="KAG7340366.1"/>
    <property type="molecule type" value="Genomic_DNA"/>
</dbReference>